<dbReference type="SUPFAM" id="SSF51126">
    <property type="entry name" value="Pectin lyase-like"/>
    <property type="match status" value="1"/>
</dbReference>
<dbReference type="InterPro" id="IPR006626">
    <property type="entry name" value="PbH1"/>
</dbReference>
<evidence type="ECO:0000256" key="2">
    <source>
        <dbReference type="ARBA" id="ARBA00023277"/>
    </source>
</evidence>
<dbReference type="PANTHER" id="PTHR31736">
    <property type="match status" value="1"/>
</dbReference>
<reference evidence="4 5" key="1">
    <citation type="submission" date="2023-11" db="EMBL/GenBank/DDBJ databases">
        <title>Coraliomargarita sp. nov., isolated from marine algae.</title>
        <authorList>
            <person name="Lee J.K."/>
            <person name="Baek J.H."/>
            <person name="Kim J.M."/>
            <person name="Choi D.G."/>
            <person name="Jeon C.O."/>
        </authorList>
    </citation>
    <scope>NUCLEOTIDE SEQUENCE [LARGE SCALE GENOMIC DNA]</scope>
    <source>
        <strain evidence="4 5">J2-16</strain>
    </source>
</reference>
<keyword evidence="1" id="KW-0677">Repeat</keyword>
<dbReference type="InterPro" id="IPR011050">
    <property type="entry name" value="Pectin_lyase_fold/virulence"/>
</dbReference>
<keyword evidence="3" id="KW-0624">Polysaccharide degradation</keyword>
<dbReference type="Proteomes" id="UP001324993">
    <property type="component" value="Chromosome"/>
</dbReference>
<dbReference type="PANTHER" id="PTHR31736:SF9">
    <property type="entry name" value="ENDO-XYLOGALACTURONAN HYDROLASE A-RELATED"/>
    <property type="match status" value="1"/>
</dbReference>
<organism evidence="4 5">
    <name type="scientific">Coraliomargarita algicola</name>
    <dbReference type="NCBI Taxonomy" id="3092156"/>
    <lineage>
        <taxon>Bacteria</taxon>
        <taxon>Pseudomonadati</taxon>
        <taxon>Verrucomicrobiota</taxon>
        <taxon>Opitutia</taxon>
        <taxon>Puniceicoccales</taxon>
        <taxon>Coraliomargaritaceae</taxon>
        <taxon>Coraliomargarita</taxon>
    </lineage>
</organism>
<proteinExistence type="predicted"/>
<dbReference type="EMBL" id="CP138858">
    <property type="protein sequence ID" value="WPJ95099.1"/>
    <property type="molecule type" value="Genomic_DNA"/>
</dbReference>
<keyword evidence="2" id="KW-0119">Carbohydrate metabolism</keyword>
<accession>A0ABZ0RG06</accession>
<name>A0ABZ0RG06_9BACT</name>
<evidence type="ECO:0000313" key="5">
    <source>
        <dbReference type="Proteomes" id="UP001324993"/>
    </source>
</evidence>
<evidence type="ECO:0000313" key="4">
    <source>
        <dbReference type="EMBL" id="WPJ95099.1"/>
    </source>
</evidence>
<gene>
    <name evidence="4" type="ORF">SH580_16870</name>
</gene>
<keyword evidence="4" id="KW-0378">Hydrolase</keyword>
<evidence type="ECO:0000256" key="1">
    <source>
        <dbReference type="ARBA" id="ARBA00022737"/>
    </source>
</evidence>
<dbReference type="Gene3D" id="2.60.120.260">
    <property type="entry name" value="Galactose-binding domain-like"/>
    <property type="match status" value="1"/>
</dbReference>
<sequence length="943" mass="104144">MSELLLLMRNCFAFSRFLPIAVCILLSALSVGGSTLEIRASRDAFIRASQSAANTSNESNGIFIVGDTLTPNDYLRGLLSFDTRHSALVGTQINSVQLILTISSRDLSNGGSLHDLIDLDLHGLDVDYIESEVDWYHRSNSDLWQNGGGDFGALLDRVQANPATVDEEDVIVFSSPYLTEDFIKSIGGDYALLLKLRIENQLRSVFRFCSRSAAYELQPVLLVDYTPSEIVVPVPGHLERPDSARYSLMAGGRSVAVKAERYSFDVAMFTMGDGVVAIDIECASDFTSYTLKPDRYGLEVSRSGNRLHFQIESARNMVLQIPGRTPLAIIVTPLERGLPDPSDPDVRYFWPGIQDVGVIRPQSGQTIYFAPGALVKGRIEAKGVSDVRVCGRGILETAGYSVRSEGDAGILFENSENIIVEGIGVRSFYTWWQTLYLNCRNVEVAHSNIFGIGVNTDGVDIDAVKNFVVRDSFIRAEDDGLGWHSLNAAVNGERITENAIANNIIIWNTGAGNGIRIGASMEAQLWRNITIRNVDILQHAGAGIYSDYSDWAWMENLRFENIVIEKASKPIDFHIGSTIYSNSTGYLNERGHMDGLVFENVKMNGGTIRLAGYDATHRINNLRFINCVNGGEAVAGLSDISVNAFVTDIGFNEDLTPYPVLHPGSLVVADLESVIAGGVQYIEDNTDAVKGRRRVYIANSIGDSIEHLFSADESGSYRLKLNLWHSPGSARIHVFLNDTLLTTIELYQSLEAERSLDLGSQNLHSGEHYRLRIEIDGRHSSSSGYAVHLDELKVLNALEAWRDDYFESRAHLVSARNEMDADGDGAANLFEYMLGTHPLRWDDFSLLNQKVESGAEFTFEHPIPALLDCSLEVSSDLMVWDVIALIRRGESAWGLEEVGERTWPELALQTDLLSANTRLKVGVSVLPNSSVDQIFYRARVAEP</sequence>
<dbReference type="InterPro" id="IPR012334">
    <property type="entry name" value="Pectin_lyas_fold"/>
</dbReference>
<dbReference type="GO" id="GO:0016787">
    <property type="term" value="F:hydrolase activity"/>
    <property type="evidence" value="ECO:0007669"/>
    <property type="project" value="UniProtKB-KW"/>
</dbReference>
<evidence type="ECO:0000256" key="3">
    <source>
        <dbReference type="ARBA" id="ARBA00023326"/>
    </source>
</evidence>
<dbReference type="SMART" id="SM00710">
    <property type="entry name" value="PbH1"/>
    <property type="match status" value="4"/>
</dbReference>
<dbReference type="RefSeq" id="WP_319831993.1">
    <property type="nucleotide sequence ID" value="NZ_CP138858.1"/>
</dbReference>
<protein>
    <submittedName>
        <fullName evidence="4">Glycosyl hydrolase family 28 protein</fullName>
    </submittedName>
</protein>
<keyword evidence="5" id="KW-1185">Reference proteome</keyword>
<dbReference type="Gene3D" id="2.160.20.10">
    <property type="entry name" value="Single-stranded right-handed beta-helix, Pectin lyase-like"/>
    <property type="match status" value="1"/>
</dbReference>